<dbReference type="OrthoDB" id="9782511at2"/>
<reference evidence="2 3" key="1">
    <citation type="submission" date="2016-10" db="EMBL/GenBank/DDBJ databases">
        <authorList>
            <person name="de Groot N.N."/>
        </authorList>
    </citation>
    <scope>NUCLEOTIDE SEQUENCE [LARGE SCALE GENOMIC DNA]</scope>
    <source>
        <strain evidence="2 3">SLAS-1</strain>
    </source>
</reference>
<dbReference type="GO" id="GO:0016787">
    <property type="term" value="F:hydrolase activity"/>
    <property type="evidence" value="ECO:0007669"/>
    <property type="project" value="InterPro"/>
</dbReference>
<dbReference type="SUPFAM" id="SSF52255">
    <property type="entry name" value="N5-CAIR mutase (phosphoribosylaminoimidazole carboxylase, PurE)"/>
    <property type="match status" value="1"/>
</dbReference>
<dbReference type="NCBIfam" id="NF033503">
    <property type="entry name" value="LarB"/>
    <property type="match status" value="1"/>
</dbReference>
<dbReference type="PANTHER" id="PTHR43064:SF1">
    <property type="entry name" value="SLL1489 PROTEIN"/>
    <property type="match status" value="1"/>
</dbReference>
<protein>
    <recommendedName>
        <fullName evidence="1">PurE domain-containing protein</fullName>
    </recommendedName>
</protein>
<dbReference type="Gene3D" id="3.40.50.1970">
    <property type="match status" value="1"/>
</dbReference>
<dbReference type="Proteomes" id="UP000199476">
    <property type="component" value="Unassembled WGS sequence"/>
</dbReference>
<dbReference type="EMBL" id="FNGO01000014">
    <property type="protein sequence ID" value="SDM02049.1"/>
    <property type="molecule type" value="Genomic_DNA"/>
</dbReference>
<feature type="domain" description="PurE" evidence="1">
    <location>
        <begin position="120"/>
        <end position="252"/>
    </location>
</feature>
<dbReference type="AlphaFoldDB" id="A0A1G9PTH9"/>
<dbReference type="InterPro" id="IPR039476">
    <property type="entry name" value="P2CMN_synthase_LarB"/>
</dbReference>
<dbReference type="Pfam" id="PF00731">
    <property type="entry name" value="AIRC"/>
    <property type="match status" value="1"/>
</dbReference>
<dbReference type="InterPro" id="IPR000031">
    <property type="entry name" value="PurE_dom"/>
</dbReference>
<evidence type="ECO:0000313" key="3">
    <source>
        <dbReference type="Proteomes" id="UP000199476"/>
    </source>
</evidence>
<dbReference type="STRING" id="321763.SAMN04488692_11427"/>
<gene>
    <name evidence="2" type="ORF">SAMN04488692_11427</name>
</gene>
<evidence type="ECO:0000259" key="1">
    <source>
        <dbReference type="SMART" id="SM01001"/>
    </source>
</evidence>
<dbReference type="GO" id="GO:0006189">
    <property type="term" value="P:'de novo' IMP biosynthetic process"/>
    <property type="evidence" value="ECO:0007669"/>
    <property type="project" value="InterPro"/>
</dbReference>
<keyword evidence="3" id="KW-1185">Reference proteome</keyword>
<proteinExistence type="predicted"/>
<dbReference type="RefSeq" id="WP_089760618.1">
    <property type="nucleotide sequence ID" value="NZ_FNGO01000014.1"/>
</dbReference>
<dbReference type="PANTHER" id="PTHR43064">
    <property type="entry name" value="PHOSPHORIBOSYLAMINOIMIDAZOLE CARBOXYLASE-RELATED"/>
    <property type="match status" value="1"/>
</dbReference>
<name>A0A1G9PTH9_9FIRM</name>
<dbReference type="SMART" id="SM01001">
    <property type="entry name" value="AIRC"/>
    <property type="match status" value="1"/>
</dbReference>
<evidence type="ECO:0000313" key="2">
    <source>
        <dbReference type="EMBL" id="SDM02049.1"/>
    </source>
</evidence>
<accession>A0A1G9PTH9</accession>
<sequence length="260" mass="28029">MFNNYEKLKQIIESVEKGNISAEEAMENLKDPGYEDIGFAKIDHDRARRRGFPEVVLCEGKTPEQAAKIMGKMAEKSDNFLATRADPEVFEAVSQQVDDVIYNERGRVIIRENDPLPRRGEILLVSGGTADEPVVEEAAETAEIMGNAVEKLTDAGVAGVHRLLENAEKLYRARVIIVAAGMDGALPSVVAGLVDCPVVAVPTSAGYGTNLEGIAPLLTMLNSCASGIGVVNIDNGFGAAYLASSINKMESLQKYEKDEK</sequence>
<organism evidence="2 3">
    <name type="scientific">Halarsenatibacter silvermanii</name>
    <dbReference type="NCBI Taxonomy" id="321763"/>
    <lineage>
        <taxon>Bacteria</taxon>
        <taxon>Bacillati</taxon>
        <taxon>Bacillota</taxon>
        <taxon>Clostridia</taxon>
        <taxon>Halanaerobiales</taxon>
        <taxon>Halarsenatibacteraceae</taxon>
        <taxon>Halarsenatibacter</taxon>
    </lineage>
</organism>